<dbReference type="GO" id="GO:0008855">
    <property type="term" value="F:exodeoxyribonuclease VII activity"/>
    <property type="evidence" value="ECO:0007669"/>
    <property type="project" value="UniProtKB-EC"/>
</dbReference>
<dbReference type="Proteomes" id="UP000443582">
    <property type="component" value="Unassembled WGS sequence"/>
</dbReference>
<evidence type="ECO:0000256" key="6">
    <source>
        <dbReference type="HAMAP-Rule" id="MF_00337"/>
    </source>
</evidence>
<keyword evidence="8" id="KW-1185">Reference proteome</keyword>
<keyword evidence="5 6" id="KW-0269">Exonuclease</keyword>
<dbReference type="EC" id="3.1.11.6" evidence="6"/>
<comment type="subunit">
    <text evidence="6">Heterooligomer composed of large and small subunits.</text>
</comment>
<protein>
    <recommendedName>
        <fullName evidence="6">Exodeoxyribonuclease 7 small subunit</fullName>
        <ecNumber evidence="6">3.1.11.6</ecNumber>
    </recommendedName>
    <alternativeName>
        <fullName evidence="6">Exodeoxyribonuclease VII small subunit</fullName>
        <shortName evidence="6">Exonuclease VII small subunit</shortName>
    </alternativeName>
</protein>
<dbReference type="NCBIfam" id="TIGR01280">
    <property type="entry name" value="xseB"/>
    <property type="match status" value="1"/>
</dbReference>
<dbReference type="PANTHER" id="PTHR34137">
    <property type="entry name" value="EXODEOXYRIBONUCLEASE 7 SMALL SUBUNIT"/>
    <property type="match status" value="1"/>
</dbReference>
<keyword evidence="4 6" id="KW-0378">Hydrolase</keyword>
<dbReference type="EMBL" id="QDKL01000001">
    <property type="protein sequence ID" value="RZF23299.1"/>
    <property type="molecule type" value="Genomic_DNA"/>
</dbReference>
<evidence type="ECO:0000256" key="1">
    <source>
        <dbReference type="ARBA" id="ARBA00009998"/>
    </source>
</evidence>
<dbReference type="HAMAP" id="MF_00337">
    <property type="entry name" value="Exonuc_7_S"/>
    <property type="match status" value="1"/>
</dbReference>
<proteinExistence type="inferred from homology"/>
<evidence type="ECO:0000256" key="2">
    <source>
        <dbReference type="ARBA" id="ARBA00022490"/>
    </source>
</evidence>
<dbReference type="PANTHER" id="PTHR34137:SF1">
    <property type="entry name" value="EXODEOXYRIBONUCLEASE 7 SMALL SUBUNIT"/>
    <property type="match status" value="1"/>
</dbReference>
<comment type="similarity">
    <text evidence="1 6">Belongs to the XseB family.</text>
</comment>
<evidence type="ECO:0000256" key="3">
    <source>
        <dbReference type="ARBA" id="ARBA00022722"/>
    </source>
</evidence>
<evidence type="ECO:0000256" key="4">
    <source>
        <dbReference type="ARBA" id="ARBA00022801"/>
    </source>
</evidence>
<organism evidence="7 8">
    <name type="scientific">Halobacteriovorax vibrionivorans</name>
    <dbReference type="NCBI Taxonomy" id="2152716"/>
    <lineage>
        <taxon>Bacteria</taxon>
        <taxon>Pseudomonadati</taxon>
        <taxon>Bdellovibrionota</taxon>
        <taxon>Bacteriovoracia</taxon>
        <taxon>Bacteriovoracales</taxon>
        <taxon>Halobacteriovoraceae</taxon>
        <taxon>Halobacteriovorax</taxon>
    </lineage>
</organism>
<accession>A0ABY0ILF0</accession>
<dbReference type="InterPro" id="IPR037004">
    <property type="entry name" value="Exonuc_VII_ssu_sf"/>
</dbReference>
<dbReference type="SUPFAM" id="SSF116842">
    <property type="entry name" value="XseB-like"/>
    <property type="match status" value="1"/>
</dbReference>
<keyword evidence="3 6" id="KW-0540">Nuclease</keyword>
<comment type="catalytic activity">
    <reaction evidence="6">
        <text>Exonucleolytic cleavage in either 5'- to 3'- or 3'- to 5'-direction to yield nucleoside 5'-phosphates.</text>
        <dbReference type="EC" id="3.1.11.6"/>
    </reaction>
</comment>
<comment type="subcellular location">
    <subcellularLocation>
        <location evidence="6">Cytoplasm</location>
    </subcellularLocation>
</comment>
<dbReference type="PIRSF" id="PIRSF006488">
    <property type="entry name" value="Exonuc_VII_S"/>
    <property type="match status" value="1"/>
</dbReference>
<reference evidence="8" key="1">
    <citation type="journal article" date="2019" name="Int. J. Syst. Evol. Microbiol.">
        <title>Halobacteriovorax valvorus sp. nov., a novel prokaryotic predator isolated from coastal seawater of China.</title>
        <authorList>
            <person name="Chen M.-X."/>
        </authorList>
    </citation>
    <scope>NUCLEOTIDE SEQUENCE [LARGE SCALE GENOMIC DNA]</scope>
    <source>
        <strain evidence="8">BL9</strain>
    </source>
</reference>
<sequence>MDIEKNLQRLEELVHGLESGELTLDDSLKNFEEGVKLYTDSKGYLEKVEKKVLELTDKLEEKEIE</sequence>
<keyword evidence="2 6" id="KW-0963">Cytoplasm</keyword>
<dbReference type="InterPro" id="IPR003761">
    <property type="entry name" value="Exonuc_VII_S"/>
</dbReference>
<dbReference type="Gene3D" id="1.10.287.1040">
    <property type="entry name" value="Exonuclease VII, small subunit"/>
    <property type="match status" value="1"/>
</dbReference>
<name>A0ABY0ILF0_9BACT</name>
<evidence type="ECO:0000313" key="8">
    <source>
        <dbReference type="Proteomes" id="UP000443582"/>
    </source>
</evidence>
<evidence type="ECO:0000256" key="5">
    <source>
        <dbReference type="ARBA" id="ARBA00022839"/>
    </source>
</evidence>
<comment type="function">
    <text evidence="6">Bidirectionally degrades single-stranded DNA into large acid-insoluble oligonucleotides, which are then degraded further into small acid-soluble oligonucleotides.</text>
</comment>
<dbReference type="Pfam" id="PF02609">
    <property type="entry name" value="Exonuc_VII_S"/>
    <property type="match status" value="1"/>
</dbReference>
<evidence type="ECO:0000313" key="7">
    <source>
        <dbReference type="EMBL" id="RZF23299.1"/>
    </source>
</evidence>
<gene>
    <name evidence="6 7" type="primary">xseB</name>
    <name evidence="7" type="ORF">DAY19_04110</name>
</gene>
<comment type="caution">
    <text evidence="7">The sequence shown here is derived from an EMBL/GenBank/DDBJ whole genome shotgun (WGS) entry which is preliminary data.</text>
</comment>